<accession>G7I9I5</accession>
<accession>A0A0C3UQT8</accession>
<name>G7I9I5_MEDTR</name>
<evidence type="ECO:0000313" key="3">
    <source>
        <dbReference type="Proteomes" id="UP000002051"/>
    </source>
</evidence>
<reference evidence="2" key="3">
    <citation type="submission" date="2015-04" db="UniProtKB">
        <authorList>
            <consortium name="EnsemblPlants"/>
        </authorList>
    </citation>
    <scope>IDENTIFICATION</scope>
    <source>
        <strain evidence="2">cv. Jemalong A17</strain>
    </source>
</reference>
<evidence type="ECO:0000313" key="2">
    <source>
        <dbReference type="EnsemblPlants" id="AES61476"/>
    </source>
</evidence>
<keyword evidence="3" id="KW-1185">Reference proteome</keyword>
<dbReference type="EnsemblPlants" id="AES61476">
    <property type="protein sequence ID" value="AES61476"/>
    <property type="gene ID" value="MTR_1g084590"/>
</dbReference>
<dbReference type="Proteomes" id="UP000002051">
    <property type="component" value="Unassembled WGS sequence"/>
</dbReference>
<organism evidence="1 3">
    <name type="scientific">Medicago truncatula</name>
    <name type="common">Barrel medic</name>
    <name type="synonym">Medicago tribuloides</name>
    <dbReference type="NCBI Taxonomy" id="3880"/>
    <lineage>
        <taxon>Eukaryota</taxon>
        <taxon>Viridiplantae</taxon>
        <taxon>Streptophyta</taxon>
        <taxon>Embryophyta</taxon>
        <taxon>Tracheophyta</taxon>
        <taxon>Spermatophyta</taxon>
        <taxon>Magnoliopsida</taxon>
        <taxon>eudicotyledons</taxon>
        <taxon>Gunneridae</taxon>
        <taxon>Pentapetalae</taxon>
        <taxon>rosids</taxon>
        <taxon>fabids</taxon>
        <taxon>Fabales</taxon>
        <taxon>Fabaceae</taxon>
        <taxon>Papilionoideae</taxon>
        <taxon>50 kb inversion clade</taxon>
        <taxon>NPAAA clade</taxon>
        <taxon>Hologalegina</taxon>
        <taxon>IRL clade</taxon>
        <taxon>Trifolieae</taxon>
        <taxon>Medicago</taxon>
    </lineage>
</organism>
<reference evidence="1 3" key="2">
    <citation type="journal article" date="2014" name="BMC Genomics">
        <title>An improved genome release (version Mt4.0) for the model legume Medicago truncatula.</title>
        <authorList>
            <person name="Tang H."/>
            <person name="Krishnakumar V."/>
            <person name="Bidwell S."/>
            <person name="Rosen B."/>
            <person name="Chan A."/>
            <person name="Zhou S."/>
            <person name="Gentzbittel L."/>
            <person name="Childs K.L."/>
            <person name="Yandell M."/>
            <person name="Gundlach H."/>
            <person name="Mayer K.F."/>
            <person name="Schwartz D.C."/>
            <person name="Town C.D."/>
        </authorList>
    </citation>
    <scope>GENOME REANNOTATION</scope>
    <source>
        <strain evidence="2 3">cv. Jemalong A17</strain>
    </source>
</reference>
<dbReference type="AlphaFoldDB" id="G7I9I5"/>
<gene>
    <name evidence="1" type="ordered locus">MTR_1g084590</name>
</gene>
<reference evidence="1 3" key="1">
    <citation type="journal article" date="2011" name="Nature">
        <title>The Medicago genome provides insight into the evolution of rhizobial symbioses.</title>
        <authorList>
            <person name="Young N.D."/>
            <person name="Debelle F."/>
            <person name="Oldroyd G.E."/>
            <person name="Geurts R."/>
            <person name="Cannon S.B."/>
            <person name="Udvardi M.K."/>
            <person name="Benedito V.A."/>
            <person name="Mayer K.F."/>
            <person name="Gouzy J."/>
            <person name="Schoof H."/>
            <person name="Van de Peer Y."/>
            <person name="Proost S."/>
            <person name="Cook D.R."/>
            <person name="Meyers B.C."/>
            <person name="Spannagl M."/>
            <person name="Cheung F."/>
            <person name="De Mita S."/>
            <person name="Krishnakumar V."/>
            <person name="Gundlach H."/>
            <person name="Zhou S."/>
            <person name="Mudge J."/>
            <person name="Bharti A.K."/>
            <person name="Murray J.D."/>
            <person name="Naoumkina M.A."/>
            <person name="Rosen B."/>
            <person name="Silverstein K.A."/>
            <person name="Tang H."/>
            <person name="Rombauts S."/>
            <person name="Zhao P.X."/>
            <person name="Zhou P."/>
            <person name="Barbe V."/>
            <person name="Bardou P."/>
            <person name="Bechner M."/>
            <person name="Bellec A."/>
            <person name="Berger A."/>
            <person name="Berges H."/>
            <person name="Bidwell S."/>
            <person name="Bisseling T."/>
            <person name="Choisne N."/>
            <person name="Couloux A."/>
            <person name="Denny R."/>
            <person name="Deshpande S."/>
            <person name="Dai X."/>
            <person name="Doyle J.J."/>
            <person name="Dudez A.M."/>
            <person name="Farmer A.D."/>
            <person name="Fouteau S."/>
            <person name="Franken C."/>
            <person name="Gibelin C."/>
            <person name="Gish J."/>
            <person name="Goldstein S."/>
            <person name="Gonzalez A.J."/>
            <person name="Green P.J."/>
            <person name="Hallab A."/>
            <person name="Hartog M."/>
            <person name="Hua A."/>
            <person name="Humphray S.J."/>
            <person name="Jeong D.H."/>
            <person name="Jing Y."/>
            <person name="Jocker A."/>
            <person name="Kenton S.M."/>
            <person name="Kim D.J."/>
            <person name="Klee K."/>
            <person name="Lai H."/>
            <person name="Lang C."/>
            <person name="Lin S."/>
            <person name="Macmil S.L."/>
            <person name="Magdelenat G."/>
            <person name="Matthews L."/>
            <person name="McCorrison J."/>
            <person name="Monaghan E.L."/>
            <person name="Mun J.H."/>
            <person name="Najar F.Z."/>
            <person name="Nicholson C."/>
            <person name="Noirot C."/>
            <person name="O'Bleness M."/>
            <person name="Paule C.R."/>
            <person name="Poulain J."/>
            <person name="Prion F."/>
            <person name="Qin B."/>
            <person name="Qu C."/>
            <person name="Retzel E.F."/>
            <person name="Riddle C."/>
            <person name="Sallet E."/>
            <person name="Samain S."/>
            <person name="Samson N."/>
            <person name="Sanders I."/>
            <person name="Saurat O."/>
            <person name="Scarpelli C."/>
            <person name="Schiex T."/>
            <person name="Segurens B."/>
            <person name="Severin A.J."/>
            <person name="Sherrier D.J."/>
            <person name="Shi R."/>
            <person name="Sims S."/>
            <person name="Singer S.R."/>
            <person name="Sinharoy S."/>
            <person name="Sterck L."/>
            <person name="Viollet A."/>
            <person name="Wang B.B."/>
            <person name="Wang K."/>
            <person name="Wang M."/>
            <person name="Wang X."/>
            <person name="Warfsmann J."/>
            <person name="Weissenbach J."/>
            <person name="White D.D."/>
            <person name="White J.D."/>
            <person name="Wiley G.B."/>
            <person name="Wincker P."/>
            <person name="Xing Y."/>
            <person name="Yang L."/>
            <person name="Yao Z."/>
            <person name="Ying F."/>
            <person name="Zhai J."/>
            <person name="Zhou L."/>
            <person name="Zuber A."/>
            <person name="Denarie J."/>
            <person name="Dixon R.A."/>
            <person name="May G.D."/>
            <person name="Schwartz D.C."/>
            <person name="Rogers J."/>
            <person name="Quetier F."/>
            <person name="Town C.D."/>
            <person name="Roe B.A."/>
        </authorList>
    </citation>
    <scope>NUCLEOTIDE SEQUENCE [LARGE SCALE GENOMIC DNA]</scope>
    <source>
        <strain evidence="1">A17</strain>
        <strain evidence="2 3">cv. Jemalong A17</strain>
    </source>
</reference>
<proteinExistence type="predicted"/>
<dbReference type="PaxDb" id="3880-AES61476"/>
<dbReference type="HOGENOM" id="CLU_3035331_0_0_1"/>
<protein>
    <submittedName>
        <fullName evidence="1 2">Uncharacterized protein</fullName>
    </submittedName>
</protein>
<dbReference type="EMBL" id="CM001217">
    <property type="protein sequence ID" value="AES61476.2"/>
    <property type="molecule type" value="Genomic_DNA"/>
</dbReference>
<sequence length="55" mass="5740">MMCFLGSDGRTMGHNCKNDGSVRSEAAMVVVVIVAAAVTGNRKGLVEVVEMVEGL</sequence>
<evidence type="ECO:0000313" key="1">
    <source>
        <dbReference type="EMBL" id="AES61476.2"/>
    </source>
</evidence>